<gene>
    <name evidence="1" type="ORF">RHMOL_Rhmol05G0126000</name>
</gene>
<sequence length="159" mass="18129">MRHNLFMRILNAIEEHNLYFVQKLNACQLRGLSSLQKITSLTRMLAYGMSTDATDEYLHLGESTTIDYFNHFCQSIIKKFGDVYLRSPTIDDVSKLLVIGEARGFPEMGRASPANYSINGHAYNVGYYLTDNIYPPWAILVQIISSPQGAKKLHFLMMQ</sequence>
<organism evidence="1 2">
    <name type="scientific">Rhododendron molle</name>
    <name type="common">Chinese azalea</name>
    <name type="synonym">Azalea mollis</name>
    <dbReference type="NCBI Taxonomy" id="49168"/>
    <lineage>
        <taxon>Eukaryota</taxon>
        <taxon>Viridiplantae</taxon>
        <taxon>Streptophyta</taxon>
        <taxon>Embryophyta</taxon>
        <taxon>Tracheophyta</taxon>
        <taxon>Spermatophyta</taxon>
        <taxon>Magnoliopsida</taxon>
        <taxon>eudicotyledons</taxon>
        <taxon>Gunneridae</taxon>
        <taxon>Pentapetalae</taxon>
        <taxon>asterids</taxon>
        <taxon>Ericales</taxon>
        <taxon>Ericaceae</taxon>
        <taxon>Ericoideae</taxon>
        <taxon>Rhodoreae</taxon>
        <taxon>Rhododendron</taxon>
    </lineage>
</organism>
<comment type="caution">
    <text evidence="1">The sequence shown here is derived from an EMBL/GenBank/DDBJ whole genome shotgun (WGS) entry which is preliminary data.</text>
</comment>
<accession>A0ACC0NN45</accession>
<evidence type="ECO:0000313" key="1">
    <source>
        <dbReference type="EMBL" id="KAI8554808.1"/>
    </source>
</evidence>
<keyword evidence="2" id="KW-1185">Reference proteome</keyword>
<dbReference type="EMBL" id="CM046392">
    <property type="protein sequence ID" value="KAI8554808.1"/>
    <property type="molecule type" value="Genomic_DNA"/>
</dbReference>
<reference evidence="1" key="1">
    <citation type="submission" date="2022-02" db="EMBL/GenBank/DDBJ databases">
        <title>Plant Genome Project.</title>
        <authorList>
            <person name="Zhang R.-G."/>
        </authorList>
    </citation>
    <scope>NUCLEOTIDE SEQUENCE</scope>
    <source>
        <strain evidence="1">AT1</strain>
    </source>
</reference>
<protein>
    <submittedName>
        <fullName evidence="1">Uncharacterized protein</fullName>
    </submittedName>
</protein>
<proteinExistence type="predicted"/>
<name>A0ACC0NN45_RHOML</name>
<evidence type="ECO:0000313" key="2">
    <source>
        <dbReference type="Proteomes" id="UP001062846"/>
    </source>
</evidence>
<dbReference type="Proteomes" id="UP001062846">
    <property type="component" value="Chromosome 5"/>
</dbReference>